<evidence type="ECO:0000256" key="1">
    <source>
        <dbReference type="SAM" id="MobiDB-lite"/>
    </source>
</evidence>
<proteinExistence type="predicted"/>
<feature type="region of interest" description="Disordered" evidence="1">
    <location>
        <begin position="104"/>
        <end position="125"/>
    </location>
</feature>
<sequence length="216" mass="23934">MIINLTYAFQQTVDRLVASLGVHAAATRAQTAALEAQTAASAAMTQAINELSQSLREAKVDTASNAEDVCKPEPSPCSSRGETLAEIEIEELRSTLAQATINAPHSVESVTETSPRERFGTVPFSFGGTNQRGNRYCGHIKRPGDREQAYHYLSSDGSVFYKNPDGSTYRYKARERRSYYHPHPQDNGRQKVTQDADPQKEIEVFCFSCDRLPVQT</sequence>
<comment type="caution">
    <text evidence="2">The sequence shown here is derived from an EMBL/GenBank/DDBJ whole genome shotgun (WGS) entry which is preliminary data.</text>
</comment>
<dbReference type="OrthoDB" id="3053904at2759"/>
<organism evidence="2 3">
    <name type="scientific">Agrocybe chaxingu</name>
    <dbReference type="NCBI Taxonomy" id="84603"/>
    <lineage>
        <taxon>Eukaryota</taxon>
        <taxon>Fungi</taxon>
        <taxon>Dikarya</taxon>
        <taxon>Basidiomycota</taxon>
        <taxon>Agaricomycotina</taxon>
        <taxon>Agaricomycetes</taxon>
        <taxon>Agaricomycetidae</taxon>
        <taxon>Agaricales</taxon>
        <taxon>Agaricineae</taxon>
        <taxon>Strophariaceae</taxon>
        <taxon>Agrocybe</taxon>
    </lineage>
</organism>
<evidence type="ECO:0000313" key="3">
    <source>
        <dbReference type="Proteomes" id="UP001148786"/>
    </source>
</evidence>
<protein>
    <submittedName>
        <fullName evidence="2">Uncharacterized protein</fullName>
    </submittedName>
</protein>
<evidence type="ECO:0000313" key="2">
    <source>
        <dbReference type="EMBL" id="KAJ3494843.1"/>
    </source>
</evidence>
<feature type="compositionally biased region" description="Polar residues" evidence="1">
    <location>
        <begin position="104"/>
        <end position="113"/>
    </location>
</feature>
<dbReference type="EMBL" id="JANKHO010002087">
    <property type="protein sequence ID" value="KAJ3494843.1"/>
    <property type="molecule type" value="Genomic_DNA"/>
</dbReference>
<gene>
    <name evidence="2" type="ORF">NLJ89_g10726</name>
</gene>
<keyword evidence="3" id="KW-1185">Reference proteome</keyword>
<accession>A0A9W8JQK9</accession>
<name>A0A9W8JQK9_9AGAR</name>
<dbReference type="Proteomes" id="UP001148786">
    <property type="component" value="Unassembled WGS sequence"/>
</dbReference>
<dbReference type="AlphaFoldDB" id="A0A9W8JQK9"/>
<reference evidence="2" key="1">
    <citation type="submission" date="2022-07" db="EMBL/GenBank/DDBJ databases">
        <title>Genome Sequence of Agrocybe chaxingu.</title>
        <authorList>
            <person name="Buettner E."/>
        </authorList>
    </citation>
    <scope>NUCLEOTIDE SEQUENCE</scope>
    <source>
        <strain evidence="2">MP-N11</strain>
    </source>
</reference>